<dbReference type="InterPro" id="IPR011009">
    <property type="entry name" value="Kinase-like_dom_sf"/>
</dbReference>
<dbReference type="PANTHER" id="PTHR24351">
    <property type="entry name" value="RIBOSOMAL PROTEIN S6 KINASE"/>
    <property type="match status" value="1"/>
</dbReference>
<keyword evidence="10" id="KW-1185">Reference proteome</keyword>
<evidence type="ECO:0000256" key="5">
    <source>
        <dbReference type="ARBA" id="ARBA00022840"/>
    </source>
</evidence>
<dbReference type="EMBL" id="VIIS01000297">
    <property type="protein sequence ID" value="KAF0310634.1"/>
    <property type="molecule type" value="Genomic_DNA"/>
</dbReference>
<evidence type="ECO:0000313" key="9">
    <source>
        <dbReference type="EMBL" id="KAF0310634.1"/>
    </source>
</evidence>
<evidence type="ECO:0000256" key="3">
    <source>
        <dbReference type="ARBA" id="ARBA00022741"/>
    </source>
</evidence>
<dbReference type="SUPFAM" id="SSF56112">
    <property type="entry name" value="Protein kinase-like (PK-like)"/>
    <property type="match status" value="1"/>
</dbReference>
<sequence length="484" mass="53412">MSRIQCPISRPAGQDSLTTSVRRAVGRRHTPRGKPALREKPTDKESGFESCPSSPRSDASVESGQTCQCGAQTELRHQAGDCTSLDCFSFIKKLGSGGYGSVVLVEKRRGRDQGARYALKISSLSRAALVERDILPRLRGLPYTTDLAYAFFTASPPRAFLALPYAIGRDLFSLAGPGKRPGYLRKMFVLAYPQYVERVRLILAELTVALRCLHEAHITGKTGTPDYMAPEVIRSNGAHGPATQYSYEADMWGLGVIAYELIVGQLPFRGRQLIDLEHSILHDPVELPHSYVEEKLGVLLWHERPLVLSALNMVQTLLQRRPADRPTAAELPNHAFFAPLDWPAIASGRHDDPPFDIRRVVRELPADDSARRLPSAFSGVPSQKKERRDKGAGTWLRQPGQIQDDDAQWETEPGTPLDEVASLLTLPASPVSPDSACGAGQSREEETEDDEEGMEEEVEEEWVSSALLPPHPRSPSPIREDSDS</sequence>
<dbReference type="OrthoDB" id="4774231at2759"/>
<dbReference type="GO" id="GO:0004674">
    <property type="term" value="F:protein serine/threonine kinase activity"/>
    <property type="evidence" value="ECO:0007669"/>
    <property type="project" value="UniProtKB-KW"/>
</dbReference>
<evidence type="ECO:0000256" key="7">
    <source>
        <dbReference type="SAM" id="MobiDB-lite"/>
    </source>
</evidence>
<evidence type="ECO:0000313" key="10">
    <source>
        <dbReference type="Proteomes" id="UP000440578"/>
    </source>
</evidence>
<dbReference type="Gene3D" id="3.30.200.20">
    <property type="entry name" value="Phosphorylase Kinase, domain 1"/>
    <property type="match status" value="1"/>
</dbReference>
<name>A0A6A4X3Q0_AMPAM</name>
<feature type="domain" description="Protein kinase" evidence="8">
    <location>
        <begin position="88"/>
        <end position="337"/>
    </location>
</feature>
<keyword evidence="5 6" id="KW-0067">ATP-binding</keyword>
<evidence type="ECO:0000256" key="4">
    <source>
        <dbReference type="ARBA" id="ARBA00022777"/>
    </source>
</evidence>
<gene>
    <name evidence="9" type="primary">Sgk2</name>
    <name evidence="9" type="ORF">FJT64_018428</name>
</gene>
<feature type="region of interest" description="Disordered" evidence="7">
    <location>
        <begin position="371"/>
        <end position="484"/>
    </location>
</feature>
<dbReference type="InterPro" id="IPR017441">
    <property type="entry name" value="Protein_kinase_ATP_BS"/>
</dbReference>
<dbReference type="Pfam" id="PF00069">
    <property type="entry name" value="Pkinase"/>
    <property type="match status" value="1"/>
</dbReference>
<keyword evidence="3 6" id="KW-0547">Nucleotide-binding</keyword>
<dbReference type="SMART" id="SM00220">
    <property type="entry name" value="S_TKc"/>
    <property type="match status" value="1"/>
</dbReference>
<proteinExistence type="predicted"/>
<keyword evidence="1" id="KW-0723">Serine/threonine-protein kinase</keyword>
<evidence type="ECO:0000256" key="1">
    <source>
        <dbReference type="ARBA" id="ARBA00022527"/>
    </source>
</evidence>
<feature type="compositionally biased region" description="Acidic residues" evidence="7">
    <location>
        <begin position="445"/>
        <end position="462"/>
    </location>
</feature>
<evidence type="ECO:0000256" key="2">
    <source>
        <dbReference type="ARBA" id="ARBA00022679"/>
    </source>
</evidence>
<organism evidence="9 10">
    <name type="scientific">Amphibalanus amphitrite</name>
    <name type="common">Striped barnacle</name>
    <name type="synonym">Balanus amphitrite</name>
    <dbReference type="NCBI Taxonomy" id="1232801"/>
    <lineage>
        <taxon>Eukaryota</taxon>
        <taxon>Metazoa</taxon>
        <taxon>Ecdysozoa</taxon>
        <taxon>Arthropoda</taxon>
        <taxon>Crustacea</taxon>
        <taxon>Multicrustacea</taxon>
        <taxon>Cirripedia</taxon>
        <taxon>Thoracica</taxon>
        <taxon>Thoracicalcarea</taxon>
        <taxon>Balanomorpha</taxon>
        <taxon>Balanoidea</taxon>
        <taxon>Balanidae</taxon>
        <taxon>Amphibalaninae</taxon>
        <taxon>Amphibalanus</taxon>
    </lineage>
</organism>
<dbReference type="Proteomes" id="UP000440578">
    <property type="component" value="Unassembled WGS sequence"/>
</dbReference>
<keyword evidence="2" id="KW-0808">Transferase</keyword>
<reference evidence="9 10" key="1">
    <citation type="submission" date="2019-07" db="EMBL/GenBank/DDBJ databases">
        <title>Draft genome assembly of a fouling barnacle, Amphibalanus amphitrite (Darwin, 1854): The first reference genome for Thecostraca.</title>
        <authorList>
            <person name="Kim W."/>
        </authorList>
    </citation>
    <scope>NUCLEOTIDE SEQUENCE [LARGE SCALE GENOMIC DNA]</scope>
    <source>
        <strain evidence="9">SNU_AA5</strain>
        <tissue evidence="9">Soma without cirri and trophi</tissue>
    </source>
</reference>
<dbReference type="Gene3D" id="1.10.510.10">
    <property type="entry name" value="Transferase(Phosphotransferase) domain 1"/>
    <property type="match status" value="1"/>
</dbReference>
<evidence type="ECO:0000259" key="8">
    <source>
        <dbReference type="PROSITE" id="PS50011"/>
    </source>
</evidence>
<accession>A0A6A4X3Q0</accession>
<feature type="binding site" evidence="6">
    <location>
        <position position="120"/>
    </location>
    <ligand>
        <name>ATP</name>
        <dbReference type="ChEBI" id="CHEBI:30616"/>
    </ligand>
</feature>
<dbReference type="AlphaFoldDB" id="A0A6A4X3Q0"/>
<dbReference type="InterPro" id="IPR000719">
    <property type="entry name" value="Prot_kinase_dom"/>
</dbReference>
<keyword evidence="4 9" id="KW-0418">Kinase</keyword>
<comment type="caution">
    <text evidence="9">The sequence shown here is derived from an EMBL/GenBank/DDBJ whole genome shotgun (WGS) entry which is preliminary data.</text>
</comment>
<dbReference type="PROSITE" id="PS00107">
    <property type="entry name" value="PROTEIN_KINASE_ATP"/>
    <property type="match status" value="1"/>
</dbReference>
<dbReference type="PROSITE" id="PS50011">
    <property type="entry name" value="PROTEIN_KINASE_DOM"/>
    <property type="match status" value="1"/>
</dbReference>
<dbReference type="GO" id="GO:0005524">
    <property type="term" value="F:ATP binding"/>
    <property type="evidence" value="ECO:0007669"/>
    <property type="project" value="UniProtKB-UniRule"/>
</dbReference>
<feature type="compositionally biased region" description="Basic and acidic residues" evidence="7">
    <location>
        <begin position="36"/>
        <end position="47"/>
    </location>
</feature>
<feature type="compositionally biased region" description="Polar residues" evidence="7">
    <location>
        <begin position="51"/>
        <end position="63"/>
    </location>
</feature>
<feature type="region of interest" description="Disordered" evidence="7">
    <location>
        <begin position="1"/>
        <end position="63"/>
    </location>
</feature>
<evidence type="ECO:0000256" key="6">
    <source>
        <dbReference type="PROSITE-ProRule" id="PRU10141"/>
    </source>
</evidence>
<protein>
    <submittedName>
        <fullName evidence="9">Serine/threonine-protein kinase Sgk2</fullName>
    </submittedName>
</protein>